<dbReference type="RefSeq" id="WP_204949796.1">
    <property type="nucleotide sequence ID" value="NZ_BSFF01000001.1"/>
</dbReference>
<keyword evidence="4" id="KW-1185">Reference proteome</keyword>
<dbReference type="AlphaFoldDB" id="A0A9W6IRW6"/>
<dbReference type="EMBL" id="BSFF01000001">
    <property type="protein sequence ID" value="GLK54439.1"/>
    <property type="molecule type" value="Genomic_DNA"/>
</dbReference>
<evidence type="ECO:0000313" key="2">
    <source>
        <dbReference type="EMBL" id="GLK54439.1"/>
    </source>
</evidence>
<evidence type="ECO:0000313" key="4">
    <source>
        <dbReference type="Proteomes" id="UP000758856"/>
    </source>
</evidence>
<evidence type="ECO:0000313" key="3">
    <source>
        <dbReference type="EMBL" id="MBM7851382.1"/>
    </source>
</evidence>
<evidence type="ECO:0000256" key="1">
    <source>
        <dbReference type="SAM" id="Phobius"/>
    </source>
</evidence>
<organism evidence="2 5">
    <name type="scientific">Methylopila capsulata</name>
    <dbReference type="NCBI Taxonomy" id="61654"/>
    <lineage>
        <taxon>Bacteria</taxon>
        <taxon>Pseudomonadati</taxon>
        <taxon>Pseudomonadota</taxon>
        <taxon>Alphaproteobacteria</taxon>
        <taxon>Hyphomicrobiales</taxon>
        <taxon>Methylopilaceae</taxon>
        <taxon>Methylopila</taxon>
    </lineage>
</organism>
<reference evidence="2" key="3">
    <citation type="submission" date="2023-01" db="EMBL/GenBank/DDBJ databases">
        <authorList>
            <person name="Sun Q."/>
            <person name="Evtushenko L."/>
        </authorList>
    </citation>
    <scope>NUCLEOTIDE SEQUENCE</scope>
    <source>
        <strain evidence="2">VKM B-1606</strain>
    </source>
</reference>
<reference evidence="3 4" key="2">
    <citation type="submission" date="2021-01" db="EMBL/GenBank/DDBJ databases">
        <title>Genomic Encyclopedia of Type Strains, Phase IV (KMG-IV): sequencing the most valuable type-strain genomes for metagenomic binning, comparative biology and taxonomic classification.</title>
        <authorList>
            <person name="Goeker M."/>
        </authorList>
    </citation>
    <scope>NUCLEOTIDE SEQUENCE [LARGE SCALE GENOMIC DNA]</scope>
    <source>
        <strain evidence="3 4">DSM 6130</strain>
    </source>
</reference>
<evidence type="ECO:0000313" key="5">
    <source>
        <dbReference type="Proteomes" id="UP001143400"/>
    </source>
</evidence>
<protein>
    <submittedName>
        <fullName evidence="2">Uncharacterized protein</fullName>
    </submittedName>
</protein>
<feature type="transmembrane region" description="Helical" evidence="1">
    <location>
        <begin position="56"/>
        <end position="77"/>
    </location>
</feature>
<keyword evidence="1" id="KW-0812">Transmembrane</keyword>
<dbReference type="Proteomes" id="UP000758856">
    <property type="component" value="Unassembled WGS sequence"/>
</dbReference>
<accession>A0A9W6IRW6</accession>
<dbReference type="EMBL" id="JAFBCY010000002">
    <property type="protein sequence ID" value="MBM7851382.1"/>
    <property type="molecule type" value="Genomic_DNA"/>
</dbReference>
<comment type="caution">
    <text evidence="2">The sequence shown here is derived from an EMBL/GenBank/DDBJ whole genome shotgun (WGS) entry which is preliminary data.</text>
</comment>
<keyword evidence="1" id="KW-0472">Membrane</keyword>
<gene>
    <name evidence="2" type="ORF">GCM10008170_04580</name>
    <name evidence="3" type="ORF">JOD31_001607</name>
</gene>
<keyword evidence="1" id="KW-1133">Transmembrane helix</keyword>
<sequence length="82" mass="8437">MNSKVLFLLIGLVVGGLAGWLTRPEAAEVSFLGLKVEVQGDQAAAPGDKTLTTGQAQHVGVCALIGALLGFGVGFMADRRRA</sequence>
<dbReference type="Proteomes" id="UP001143400">
    <property type="component" value="Unassembled WGS sequence"/>
</dbReference>
<proteinExistence type="predicted"/>
<name>A0A9W6IRW6_9HYPH</name>
<reference evidence="2" key="1">
    <citation type="journal article" date="2014" name="Int. J. Syst. Evol. Microbiol.">
        <title>Complete genome sequence of Corynebacterium casei LMG S-19264T (=DSM 44701T), isolated from a smear-ripened cheese.</title>
        <authorList>
            <consortium name="US DOE Joint Genome Institute (JGI-PGF)"/>
            <person name="Walter F."/>
            <person name="Albersmeier A."/>
            <person name="Kalinowski J."/>
            <person name="Ruckert C."/>
        </authorList>
    </citation>
    <scope>NUCLEOTIDE SEQUENCE</scope>
    <source>
        <strain evidence="2">VKM B-1606</strain>
    </source>
</reference>